<dbReference type="GO" id="GO:0000976">
    <property type="term" value="F:transcription cis-regulatory region binding"/>
    <property type="evidence" value="ECO:0007669"/>
    <property type="project" value="TreeGrafter"/>
</dbReference>
<evidence type="ECO:0000256" key="5">
    <source>
        <dbReference type="ARBA" id="ARBA00023125"/>
    </source>
</evidence>
<dbReference type="GO" id="GO:0003700">
    <property type="term" value="F:DNA-binding transcription factor activity"/>
    <property type="evidence" value="ECO:0007669"/>
    <property type="project" value="InterPro"/>
</dbReference>
<evidence type="ECO:0000256" key="2">
    <source>
        <dbReference type="ARBA" id="ARBA00022491"/>
    </source>
</evidence>
<comment type="cofactor">
    <cofactor evidence="8">
        <name>Mn(2+)</name>
        <dbReference type="ChEBI" id="CHEBI:29035"/>
    </cofactor>
    <cofactor evidence="8">
        <name>Fe(2+)</name>
        <dbReference type="ChEBI" id="CHEBI:29033"/>
    </cofactor>
    <text evidence="8">Binds 1 Mn(2+) or Fe(2+) ion per subunit.</text>
</comment>
<evidence type="ECO:0000256" key="4">
    <source>
        <dbReference type="ARBA" id="ARBA00023015"/>
    </source>
</evidence>
<dbReference type="InterPro" id="IPR036388">
    <property type="entry name" value="WH-like_DNA-bd_sf"/>
</dbReference>
<dbReference type="OrthoDB" id="8659436at2"/>
<keyword evidence="8" id="KW-0408">Iron</keyword>
<keyword evidence="7" id="KW-0479">Metal-binding</keyword>
<dbReference type="InterPro" id="IPR002481">
    <property type="entry name" value="FUR"/>
</dbReference>
<keyword evidence="5" id="KW-0238">DNA-binding</keyword>
<keyword evidence="2" id="KW-0678">Repressor</keyword>
<dbReference type="InterPro" id="IPR043135">
    <property type="entry name" value="Fur_C"/>
</dbReference>
<keyword evidence="10" id="KW-1185">Reference proteome</keyword>
<dbReference type="EMBL" id="MCIB01000037">
    <property type="protein sequence ID" value="RKD29557.1"/>
    <property type="molecule type" value="Genomic_DNA"/>
</dbReference>
<dbReference type="Gene3D" id="1.10.10.10">
    <property type="entry name" value="Winged helix-like DNA-binding domain superfamily/Winged helix DNA-binding domain"/>
    <property type="match status" value="1"/>
</dbReference>
<dbReference type="PANTHER" id="PTHR33202">
    <property type="entry name" value="ZINC UPTAKE REGULATION PROTEIN"/>
    <property type="match status" value="1"/>
</dbReference>
<evidence type="ECO:0008006" key="11">
    <source>
        <dbReference type="Google" id="ProtNLM"/>
    </source>
</evidence>
<evidence type="ECO:0000313" key="9">
    <source>
        <dbReference type="EMBL" id="RKD29557.1"/>
    </source>
</evidence>
<dbReference type="GO" id="GO:0045892">
    <property type="term" value="P:negative regulation of DNA-templated transcription"/>
    <property type="evidence" value="ECO:0007669"/>
    <property type="project" value="TreeGrafter"/>
</dbReference>
<comment type="caution">
    <text evidence="9">The sequence shown here is derived from an EMBL/GenBank/DDBJ whole genome shotgun (WGS) entry which is preliminary data.</text>
</comment>
<dbReference type="InterPro" id="IPR036390">
    <property type="entry name" value="WH_DNA-bd_sf"/>
</dbReference>
<dbReference type="Pfam" id="PF01475">
    <property type="entry name" value="FUR"/>
    <property type="match status" value="1"/>
</dbReference>
<comment type="similarity">
    <text evidence="1">Belongs to the Fur family.</text>
</comment>
<keyword evidence="3 7" id="KW-0862">Zinc</keyword>
<proteinExistence type="inferred from homology"/>
<dbReference type="SUPFAM" id="SSF46785">
    <property type="entry name" value="Winged helix' DNA-binding domain"/>
    <property type="match status" value="1"/>
</dbReference>
<reference evidence="9 10" key="1">
    <citation type="submission" date="2016-08" db="EMBL/GenBank/DDBJ databases">
        <title>Novel Firmicutes and Novel Genomes.</title>
        <authorList>
            <person name="Poppleton D.I."/>
            <person name="Gribaldo S."/>
        </authorList>
    </citation>
    <scope>NUCLEOTIDE SEQUENCE [LARGE SCALE GENOMIC DNA]</scope>
    <source>
        <strain evidence="9 10">CTT3</strain>
    </source>
</reference>
<feature type="binding site" evidence="7">
    <location>
        <position position="99"/>
    </location>
    <ligand>
        <name>Zn(2+)</name>
        <dbReference type="ChEBI" id="CHEBI:29105"/>
    </ligand>
</feature>
<accession>A0A419SWE6</accession>
<keyword evidence="6" id="KW-0804">Transcription</keyword>
<gene>
    <name evidence="9" type="ORF">BET03_05725</name>
</gene>
<name>A0A419SWE6_9FIRM</name>
<dbReference type="RefSeq" id="WP_120170505.1">
    <property type="nucleotide sequence ID" value="NZ_MCIB01000037.1"/>
</dbReference>
<feature type="binding site" evidence="7">
    <location>
        <position position="96"/>
    </location>
    <ligand>
        <name>Zn(2+)</name>
        <dbReference type="ChEBI" id="CHEBI:29105"/>
    </ligand>
</feature>
<feature type="binding site" evidence="7">
    <location>
        <position position="135"/>
    </location>
    <ligand>
        <name>Zn(2+)</name>
        <dbReference type="ChEBI" id="CHEBI:29105"/>
    </ligand>
</feature>
<feature type="binding site" evidence="8">
    <location>
        <position position="90"/>
    </location>
    <ligand>
        <name>Fe cation</name>
        <dbReference type="ChEBI" id="CHEBI:24875"/>
    </ligand>
</feature>
<feature type="binding site" evidence="8">
    <location>
        <position position="127"/>
    </location>
    <ligand>
        <name>Fe cation</name>
        <dbReference type="ChEBI" id="CHEBI:24875"/>
    </ligand>
</feature>
<evidence type="ECO:0000256" key="7">
    <source>
        <dbReference type="PIRSR" id="PIRSR602481-1"/>
    </source>
</evidence>
<dbReference type="GO" id="GO:1900376">
    <property type="term" value="P:regulation of secondary metabolite biosynthetic process"/>
    <property type="evidence" value="ECO:0007669"/>
    <property type="project" value="TreeGrafter"/>
</dbReference>
<evidence type="ECO:0000256" key="3">
    <source>
        <dbReference type="ARBA" id="ARBA00022833"/>
    </source>
</evidence>
<comment type="cofactor">
    <cofactor evidence="7">
        <name>Zn(2+)</name>
        <dbReference type="ChEBI" id="CHEBI:29105"/>
    </cofactor>
    <text evidence="7">Binds 1 zinc ion per subunit.</text>
</comment>
<dbReference type="PANTHER" id="PTHR33202:SF7">
    <property type="entry name" value="FERRIC UPTAKE REGULATION PROTEIN"/>
    <property type="match status" value="1"/>
</dbReference>
<evidence type="ECO:0000256" key="1">
    <source>
        <dbReference type="ARBA" id="ARBA00007957"/>
    </source>
</evidence>
<evidence type="ECO:0000256" key="6">
    <source>
        <dbReference type="ARBA" id="ARBA00023163"/>
    </source>
</evidence>
<dbReference type="CDD" id="cd07153">
    <property type="entry name" value="Fur_like"/>
    <property type="match status" value="1"/>
</dbReference>
<dbReference type="Gene3D" id="3.30.1490.190">
    <property type="match status" value="1"/>
</dbReference>
<organism evidence="9 10">
    <name type="scientific">Thermohalobacter berrensis</name>
    <dbReference type="NCBI Taxonomy" id="99594"/>
    <lineage>
        <taxon>Bacteria</taxon>
        <taxon>Bacillati</taxon>
        <taxon>Bacillota</taxon>
        <taxon>Tissierellia</taxon>
        <taxon>Tissierellales</taxon>
        <taxon>Thermohalobacteraceae</taxon>
        <taxon>Thermohalobacter</taxon>
    </lineage>
</organism>
<keyword evidence="4" id="KW-0805">Transcription regulation</keyword>
<dbReference type="GO" id="GO:0008270">
    <property type="term" value="F:zinc ion binding"/>
    <property type="evidence" value="ECO:0007669"/>
    <property type="project" value="TreeGrafter"/>
</dbReference>
<evidence type="ECO:0000313" key="10">
    <source>
        <dbReference type="Proteomes" id="UP000284177"/>
    </source>
</evidence>
<evidence type="ECO:0000256" key="8">
    <source>
        <dbReference type="PIRSR" id="PIRSR602481-2"/>
    </source>
</evidence>
<dbReference type="AlphaFoldDB" id="A0A419SWE6"/>
<feature type="binding site" evidence="7">
    <location>
        <position position="138"/>
    </location>
    <ligand>
        <name>Zn(2+)</name>
        <dbReference type="ChEBI" id="CHEBI:29105"/>
    </ligand>
</feature>
<dbReference type="Proteomes" id="UP000284177">
    <property type="component" value="Unassembled WGS sequence"/>
</dbReference>
<protein>
    <recommendedName>
        <fullName evidence="11">Transcriptional repressor</fullName>
    </recommendedName>
</protein>
<sequence>MISLKDLKKKVKENGYKLTPQRKAILKVLIGHNKHFISAEDILKETIKIYPNLNITTIYRNLEILEDINMLHKTKDNNTALYCLICEESHHHHIICKICGKTEIIDFCPLKKFSDLVKEKNFILTDHKIELYGYCEDCKKDLNP</sequence>